<dbReference type="EMBL" id="LR797263">
    <property type="protein sequence ID" value="CAB4198769.1"/>
    <property type="molecule type" value="Genomic_DNA"/>
</dbReference>
<dbReference type="EMBL" id="LR798372">
    <property type="protein sequence ID" value="CAB5227308.1"/>
    <property type="molecule type" value="Genomic_DNA"/>
</dbReference>
<proteinExistence type="predicted"/>
<protein>
    <submittedName>
        <fullName evidence="1">Uncharacterized protein</fullName>
    </submittedName>
</protein>
<evidence type="ECO:0000313" key="1">
    <source>
        <dbReference type="EMBL" id="CAB4176773.1"/>
    </source>
</evidence>
<organism evidence="1">
    <name type="scientific">uncultured Caudovirales phage</name>
    <dbReference type="NCBI Taxonomy" id="2100421"/>
    <lineage>
        <taxon>Viruses</taxon>
        <taxon>Duplodnaviria</taxon>
        <taxon>Heunggongvirae</taxon>
        <taxon>Uroviricota</taxon>
        <taxon>Caudoviricetes</taxon>
        <taxon>Peduoviridae</taxon>
        <taxon>Maltschvirus</taxon>
        <taxon>Maltschvirus maltsch</taxon>
    </lineage>
</organism>
<sequence>MQMERDDIYDQLKEQIPYLKRHECVERVMTTTNHLLDRLVVIQHVEAIEILESDEVGYGL</sequence>
<name>A0A6J5PXS9_9CAUD</name>
<dbReference type="EMBL" id="LR796938">
    <property type="protein sequence ID" value="CAB4176773.1"/>
    <property type="molecule type" value="Genomic_DNA"/>
</dbReference>
<reference evidence="1" key="1">
    <citation type="submission" date="2020-05" db="EMBL/GenBank/DDBJ databases">
        <authorList>
            <person name="Chiriac C."/>
            <person name="Salcher M."/>
            <person name="Ghai R."/>
            <person name="Kavagutti S V."/>
        </authorList>
    </citation>
    <scope>NUCLEOTIDE SEQUENCE</scope>
</reference>
<evidence type="ECO:0000313" key="2">
    <source>
        <dbReference type="EMBL" id="CAB4180904.1"/>
    </source>
</evidence>
<evidence type="ECO:0000313" key="3">
    <source>
        <dbReference type="EMBL" id="CAB4198769.1"/>
    </source>
</evidence>
<evidence type="ECO:0000313" key="4">
    <source>
        <dbReference type="EMBL" id="CAB4211007.1"/>
    </source>
</evidence>
<dbReference type="EMBL" id="LR797011">
    <property type="protein sequence ID" value="CAB4180904.1"/>
    <property type="molecule type" value="Genomic_DNA"/>
</dbReference>
<accession>A0A6J5PXS9</accession>
<dbReference type="EMBL" id="LR797370">
    <property type="protein sequence ID" value="CAB4211007.1"/>
    <property type="molecule type" value="Genomic_DNA"/>
</dbReference>
<evidence type="ECO:0000313" key="5">
    <source>
        <dbReference type="EMBL" id="CAB5227308.1"/>
    </source>
</evidence>
<gene>
    <name evidence="2" type="ORF">UFOVP1075_4</name>
    <name evidence="3" type="ORF">UFOVP1312_60</name>
    <name evidence="4" type="ORF">UFOVP1426_62</name>
    <name evidence="5" type="ORF">UFOVP1522_25</name>
    <name evidence="1" type="ORF">UFOVP989_62</name>
</gene>